<reference evidence="5 6" key="1">
    <citation type="submission" date="2020-03" db="EMBL/GenBank/DDBJ databases">
        <title>Genomic Encyclopedia of Type Strains, Phase IV (KMG-IV): sequencing the most valuable type-strain genomes for metagenomic binning, comparative biology and taxonomic classification.</title>
        <authorList>
            <person name="Goeker M."/>
        </authorList>
    </citation>
    <scope>NUCLEOTIDE SEQUENCE [LARGE SCALE GENOMIC DNA]</scope>
    <source>
        <strain evidence="5 6">DSM 22753</strain>
    </source>
</reference>
<evidence type="ECO:0000256" key="3">
    <source>
        <dbReference type="SAM" id="SignalP"/>
    </source>
</evidence>
<proteinExistence type="inferred from homology"/>
<feature type="chain" id="PRO_5046954166" evidence="3">
    <location>
        <begin position="25"/>
        <end position="438"/>
    </location>
</feature>
<gene>
    <name evidence="5" type="ORF">FHT01_000276</name>
</gene>
<accession>A0ABX0TWP5</accession>
<dbReference type="InterPro" id="IPR011059">
    <property type="entry name" value="Metal-dep_hydrolase_composite"/>
</dbReference>
<dbReference type="Gene3D" id="2.30.40.10">
    <property type="entry name" value="Urease, subunit C, domain 1"/>
    <property type="match status" value="1"/>
</dbReference>
<keyword evidence="2" id="KW-0378">Hydrolase</keyword>
<evidence type="ECO:0000256" key="2">
    <source>
        <dbReference type="ARBA" id="ARBA00022801"/>
    </source>
</evidence>
<comment type="similarity">
    <text evidence="1">Belongs to the metallo-dependent hydrolases superfamily. NagA family.</text>
</comment>
<evidence type="ECO:0000259" key="4">
    <source>
        <dbReference type="Pfam" id="PF07969"/>
    </source>
</evidence>
<protein>
    <submittedName>
        <fullName evidence="5">Imidazolonepropionase-like amidohydrolase</fullName>
    </submittedName>
</protein>
<keyword evidence="3" id="KW-0732">Signal</keyword>
<dbReference type="PANTHER" id="PTHR11113:SF14">
    <property type="entry name" value="N-ACETYLGLUCOSAMINE-6-PHOSPHATE DEACETYLASE"/>
    <property type="match status" value="1"/>
</dbReference>
<keyword evidence="6" id="KW-1185">Reference proteome</keyword>
<dbReference type="PANTHER" id="PTHR11113">
    <property type="entry name" value="N-ACETYLGLUCOSAMINE-6-PHOSPHATE DEACETYLASE"/>
    <property type="match status" value="1"/>
</dbReference>
<dbReference type="InterPro" id="IPR013108">
    <property type="entry name" value="Amidohydro_3"/>
</dbReference>
<sequence>MKRLLLAPFAFLGAASLASVPASAQDVAITNARLVVGDGSGPVDGGTVVIRGGRVVAAGTGVAVPTGMRTIDAAGKWVSPGIVAGFSRLGIVEVDAVNPTNDAFANGSPFNAAIDVAPVVNPRATPIAINRAEGVTRAIVAPQVGSSIFAGQGAVIDLGDDMAAVTMPRAFQFLEFGEDGAREAGGSRAALIVQLRNALFEAQAYARDPASFLDRGKQALLTRADAEALVPVLEGRVPLLVHVERAADILSLLDLMREFDAIEPVLVGATEAWTVAPQIAAAGVPVIASALADLPASFEQLAATQSNMGRLKAAGVTTALGMINDEDARQARYAKQYAGNLVALGRIPGAAGLSWGEAFAAITSLPAQVMGMGAEFGSLAPGRRGDVVIWDGDPLEIGTAATAVFIDGVEQPLENRQTRLRQRYLDPKEGALPKAYQR</sequence>
<organism evidence="5 6">
    <name type="scientific">Sphingomonas japonica</name>
    <dbReference type="NCBI Taxonomy" id="511662"/>
    <lineage>
        <taxon>Bacteria</taxon>
        <taxon>Pseudomonadati</taxon>
        <taxon>Pseudomonadota</taxon>
        <taxon>Alphaproteobacteria</taxon>
        <taxon>Sphingomonadales</taxon>
        <taxon>Sphingomonadaceae</taxon>
        <taxon>Sphingomonas</taxon>
    </lineage>
</organism>
<dbReference type="Proteomes" id="UP000788153">
    <property type="component" value="Unassembled WGS sequence"/>
</dbReference>
<dbReference type="SUPFAM" id="SSF51556">
    <property type="entry name" value="Metallo-dependent hydrolases"/>
    <property type="match status" value="1"/>
</dbReference>
<name>A0ABX0TWP5_9SPHN</name>
<comment type="caution">
    <text evidence="5">The sequence shown here is derived from an EMBL/GenBank/DDBJ whole genome shotgun (WGS) entry which is preliminary data.</text>
</comment>
<evidence type="ECO:0000313" key="5">
    <source>
        <dbReference type="EMBL" id="NIJ22734.1"/>
    </source>
</evidence>
<dbReference type="InterPro" id="IPR032466">
    <property type="entry name" value="Metal_Hydrolase"/>
</dbReference>
<dbReference type="Pfam" id="PF07969">
    <property type="entry name" value="Amidohydro_3"/>
    <property type="match status" value="1"/>
</dbReference>
<evidence type="ECO:0000313" key="6">
    <source>
        <dbReference type="Proteomes" id="UP000788153"/>
    </source>
</evidence>
<dbReference type="SUPFAM" id="SSF51338">
    <property type="entry name" value="Composite domain of metallo-dependent hydrolases"/>
    <property type="match status" value="1"/>
</dbReference>
<feature type="signal peptide" evidence="3">
    <location>
        <begin position="1"/>
        <end position="24"/>
    </location>
</feature>
<dbReference type="RefSeq" id="WP_140047950.1">
    <property type="nucleotide sequence ID" value="NZ_BAAAEV010000001.1"/>
</dbReference>
<dbReference type="Gene3D" id="3.20.20.140">
    <property type="entry name" value="Metal-dependent hydrolases"/>
    <property type="match status" value="1"/>
</dbReference>
<evidence type="ECO:0000256" key="1">
    <source>
        <dbReference type="ARBA" id="ARBA00010716"/>
    </source>
</evidence>
<dbReference type="EMBL" id="JAASQP010000001">
    <property type="protein sequence ID" value="NIJ22734.1"/>
    <property type="molecule type" value="Genomic_DNA"/>
</dbReference>
<feature type="domain" description="Amidohydrolase 3" evidence="4">
    <location>
        <begin position="352"/>
        <end position="408"/>
    </location>
</feature>